<keyword evidence="3" id="KW-1185">Reference proteome</keyword>
<reference evidence="2 3" key="1">
    <citation type="submission" date="2016-06" db="EMBL/GenBank/DDBJ databases">
        <authorList>
            <person name="Kjaerup R.B."/>
            <person name="Dalgaard T.S."/>
            <person name="Juul-Madsen H.R."/>
        </authorList>
    </citation>
    <scope>NUCLEOTIDE SEQUENCE [LARGE SCALE GENOMIC DNA]</scope>
    <source>
        <strain evidence="2 3">DSM 45577</strain>
    </source>
</reference>
<dbReference type="InterPro" id="IPR009081">
    <property type="entry name" value="PP-bd_ACP"/>
</dbReference>
<organism evidence="2 3">
    <name type="scientific">Micromonospora yangpuensis</name>
    <dbReference type="NCBI Taxonomy" id="683228"/>
    <lineage>
        <taxon>Bacteria</taxon>
        <taxon>Bacillati</taxon>
        <taxon>Actinomycetota</taxon>
        <taxon>Actinomycetes</taxon>
        <taxon>Micromonosporales</taxon>
        <taxon>Micromonosporaceae</taxon>
        <taxon>Micromonospora</taxon>
    </lineage>
</organism>
<proteinExistence type="predicted"/>
<evidence type="ECO:0000259" key="1">
    <source>
        <dbReference type="PROSITE" id="PS50075"/>
    </source>
</evidence>
<accession>A0A1C6UFI9</accession>
<dbReference type="STRING" id="683228.GA0070617_2141"/>
<dbReference type="Pfam" id="PF00550">
    <property type="entry name" value="PP-binding"/>
    <property type="match status" value="1"/>
</dbReference>
<dbReference type="EMBL" id="FMIA01000002">
    <property type="protein sequence ID" value="SCL52653.1"/>
    <property type="molecule type" value="Genomic_DNA"/>
</dbReference>
<dbReference type="Gene3D" id="1.10.1200.10">
    <property type="entry name" value="ACP-like"/>
    <property type="match status" value="1"/>
</dbReference>
<dbReference type="RefSeq" id="WP_091435948.1">
    <property type="nucleotide sequence ID" value="NZ_BMMJ01000004.1"/>
</dbReference>
<dbReference type="PROSITE" id="PS50075">
    <property type="entry name" value="CARRIER"/>
    <property type="match status" value="1"/>
</dbReference>
<protein>
    <submittedName>
        <fullName evidence="2">Acyl carrier protein</fullName>
    </submittedName>
</protein>
<dbReference type="AlphaFoldDB" id="A0A1C6UFI9"/>
<evidence type="ECO:0000313" key="2">
    <source>
        <dbReference type="EMBL" id="SCL52653.1"/>
    </source>
</evidence>
<dbReference type="InterPro" id="IPR036736">
    <property type="entry name" value="ACP-like_sf"/>
</dbReference>
<gene>
    <name evidence="2" type="ORF">GA0070617_2141</name>
</gene>
<dbReference type="Proteomes" id="UP000198937">
    <property type="component" value="Unassembled WGS sequence"/>
</dbReference>
<dbReference type="OrthoDB" id="3395224at2"/>
<dbReference type="SUPFAM" id="SSF47336">
    <property type="entry name" value="ACP-like"/>
    <property type="match status" value="1"/>
</dbReference>
<sequence>MNRAELVTAISGCLQDVLQRPLPDLDEQTRLFEDLHLDSTTILELLMAVEEAVDVEFDMEALKMDDFRTLGTLTDSVEQVSEVPV</sequence>
<feature type="domain" description="Carrier" evidence="1">
    <location>
        <begin position="1"/>
        <end position="81"/>
    </location>
</feature>
<evidence type="ECO:0000313" key="3">
    <source>
        <dbReference type="Proteomes" id="UP000198937"/>
    </source>
</evidence>
<name>A0A1C6UFI9_9ACTN</name>